<sequence>MSIPFSKCIVEKVPMGASQALFDFDLAAAVVVVGAVVSAVVGAVGGTGAADDVEKHNANLSFFISYVNHH</sequence>
<dbReference type="Proteomes" id="UP000046393">
    <property type="component" value="Unplaced"/>
</dbReference>
<dbReference type="WBParaSite" id="SMUV_0001102501-mRNA-1">
    <property type="protein sequence ID" value="SMUV_0001102501-mRNA-1"/>
    <property type="gene ID" value="SMUV_0001102501"/>
</dbReference>
<protein>
    <submittedName>
        <fullName evidence="3">Pilus assembly protein Flp/PilA</fullName>
    </submittedName>
</protein>
<organism evidence="2 3">
    <name type="scientific">Syphacia muris</name>
    <dbReference type="NCBI Taxonomy" id="451379"/>
    <lineage>
        <taxon>Eukaryota</taxon>
        <taxon>Metazoa</taxon>
        <taxon>Ecdysozoa</taxon>
        <taxon>Nematoda</taxon>
        <taxon>Chromadorea</taxon>
        <taxon>Rhabditida</taxon>
        <taxon>Spirurina</taxon>
        <taxon>Oxyuridomorpha</taxon>
        <taxon>Oxyuroidea</taxon>
        <taxon>Oxyuridae</taxon>
        <taxon>Syphacia</taxon>
    </lineage>
</organism>
<evidence type="ECO:0000313" key="2">
    <source>
        <dbReference type="Proteomes" id="UP000046393"/>
    </source>
</evidence>
<name>A0A0N5B173_9BILA</name>
<reference evidence="3" key="1">
    <citation type="submission" date="2017-02" db="UniProtKB">
        <authorList>
            <consortium name="WormBaseParasite"/>
        </authorList>
    </citation>
    <scope>IDENTIFICATION</scope>
</reference>
<keyword evidence="1" id="KW-0812">Transmembrane</keyword>
<evidence type="ECO:0000313" key="3">
    <source>
        <dbReference type="WBParaSite" id="SMUV_0001102501-mRNA-1"/>
    </source>
</evidence>
<evidence type="ECO:0000256" key="1">
    <source>
        <dbReference type="SAM" id="Phobius"/>
    </source>
</evidence>
<feature type="transmembrane region" description="Helical" evidence="1">
    <location>
        <begin position="21"/>
        <end position="44"/>
    </location>
</feature>
<proteinExistence type="predicted"/>
<keyword evidence="1" id="KW-0472">Membrane</keyword>
<keyword evidence="1" id="KW-1133">Transmembrane helix</keyword>
<dbReference type="AlphaFoldDB" id="A0A0N5B173"/>
<keyword evidence="2" id="KW-1185">Reference proteome</keyword>
<accession>A0A0N5B173</accession>